<dbReference type="AlphaFoldDB" id="A0A7J7DER5"/>
<evidence type="ECO:0000313" key="3">
    <source>
        <dbReference type="Proteomes" id="UP000593562"/>
    </source>
</evidence>
<dbReference type="EMBL" id="JAAARO010000007">
    <property type="protein sequence ID" value="KAF5744566.1"/>
    <property type="molecule type" value="Genomic_DNA"/>
</dbReference>
<feature type="compositionally biased region" description="Gly residues" evidence="1">
    <location>
        <begin position="86"/>
        <end position="100"/>
    </location>
</feature>
<protein>
    <submittedName>
        <fullName evidence="2">Uncharacterized protein</fullName>
    </submittedName>
</protein>
<comment type="caution">
    <text evidence="2">The sequence shown here is derived from an EMBL/GenBank/DDBJ whole genome shotgun (WGS) entry which is preliminary data.</text>
</comment>
<accession>A0A7J7DER5</accession>
<name>A0A7J7DER5_TRIWF</name>
<gene>
    <name evidence="2" type="ORF">HS088_TW07G00140</name>
</gene>
<reference evidence="2 3" key="1">
    <citation type="journal article" date="2020" name="Nat. Commun.">
        <title>Genome of Tripterygium wilfordii and identification of cytochrome P450 involved in triptolide biosynthesis.</title>
        <authorList>
            <person name="Tu L."/>
            <person name="Su P."/>
            <person name="Zhang Z."/>
            <person name="Gao L."/>
            <person name="Wang J."/>
            <person name="Hu T."/>
            <person name="Zhou J."/>
            <person name="Zhang Y."/>
            <person name="Zhao Y."/>
            <person name="Liu Y."/>
            <person name="Song Y."/>
            <person name="Tong Y."/>
            <person name="Lu Y."/>
            <person name="Yang J."/>
            <person name="Xu C."/>
            <person name="Jia M."/>
            <person name="Peters R.J."/>
            <person name="Huang L."/>
            <person name="Gao W."/>
        </authorList>
    </citation>
    <scope>NUCLEOTIDE SEQUENCE [LARGE SCALE GENOMIC DNA]</scope>
    <source>
        <strain evidence="3">cv. XIE 37</strain>
        <tissue evidence="2">Leaf</tissue>
    </source>
</reference>
<proteinExistence type="predicted"/>
<feature type="compositionally biased region" description="Polar residues" evidence="1">
    <location>
        <begin position="29"/>
        <end position="41"/>
    </location>
</feature>
<evidence type="ECO:0000256" key="1">
    <source>
        <dbReference type="SAM" id="MobiDB-lite"/>
    </source>
</evidence>
<feature type="region of interest" description="Disordered" evidence="1">
    <location>
        <begin position="80"/>
        <end position="100"/>
    </location>
</feature>
<feature type="compositionally biased region" description="Basic and acidic residues" evidence="1">
    <location>
        <begin position="15"/>
        <end position="27"/>
    </location>
</feature>
<keyword evidence="3" id="KW-1185">Reference proteome</keyword>
<evidence type="ECO:0000313" key="2">
    <source>
        <dbReference type="EMBL" id="KAF5744566.1"/>
    </source>
</evidence>
<sequence length="100" mass="9893">MKWRSMLGCLPGIQPKDKMKGESEKISRKGSSSRNLRTSSGRSGGYHGVVGAEGSHHGSVNNDAGMAAAVAMTATAAHVSSMEGSAGCGSSHGGGGGDGC</sequence>
<feature type="region of interest" description="Disordered" evidence="1">
    <location>
        <begin position="1"/>
        <end position="62"/>
    </location>
</feature>
<dbReference type="InParanoid" id="A0A7J7DER5"/>
<dbReference type="Proteomes" id="UP000593562">
    <property type="component" value="Unassembled WGS sequence"/>
</dbReference>
<organism evidence="2 3">
    <name type="scientific">Tripterygium wilfordii</name>
    <name type="common">Thunder God vine</name>
    <dbReference type="NCBI Taxonomy" id="458696"/>
    <lineage>
        <taxon>Eukaryota</taxon>
        <taxon>Viridiplantae</taxon>
        <taxon>Streptophyta</taxon>
        <taxon>Embryophyta</taxon>
        <taxon>Tracheophyta</taxon>
        <taxon>Spermatophyta</taxon>
        <taxon>Magnoliopsida</taxon>
        <taxon>eudicotyledons</taxon>
        <taxon>Gunneridae</taxon>
        <taxon>Pentapetalae</taxon>
        <taxon>rosids</taxon>
        <taxon>fabids</taxon>
        <taxon>Celastrales</taxon>
        <taxon>Celastraceae</taxon>
        <taxon>Tripterygium</taxon>
    </lineage>
</organism>